<dbReference type="Gene3D" id="3.10.120.10">
    <property type="entry name" value="Cytochrome b5-like heme/steroid binding domain"/>
    <property type="match status" value="1"/>
</dbReference>
<organism evidence="4 5">
    <name type="scientific">Emiliania huxleyi (strain CCMP1516)</name>
    <dbReference type="NCBI Taxonomy" id="280463"/>
    <lineage>
        <taxon>Eukaryota</taxon>
        <taxon>Haptista</taxon>
        <taxon>Haptophyta</taxon>
        <taxon>Prymnesiophyceae</taxon>
        <taxon>Isochrysidales</taxon>
        <taxon>Noelaerhabdaceae</taxon>
        <taxon>Emiliania</taxon>
    </lineage>
</organism>
<keyword evidence="5" id="KW-1185">Reference proteome</keyword>
<dbReference type="PANTHER" id="PTHR10281">
    <property type="entry name" value="MEMBRANE-ASSOCIATED PROGESTERONE RECEPTOR COMPONENT-RELATED"/>
    <property type="match status" value="1"/>
</dbReference>
<protein>
    <recommendedName>
        <fullName evidence="3">Cytochrome b5 heme-binding domain-containing protein</fullName>
    </recommendedName>
</protein>
<comment type="similarity">
    <text evidence="1">Belongs to the cytochrome b5 family. MAPR subfamily.</text>
</comment>
<evidence type="ECO:0000313" key="5">
    <source>
        <dbReference type="Proteomes" id="UP000013827"/>
    </source>
</evidence>
<dbReference type="AlphaFoldDB" id="A0A0D3JC89"/>
<evidence type="ECO:0000256" key="2">
    <source>
        <dbReference type="SAM" id="Phobius"/>
    </source>
</evidence>
<dbReference type="GO" id="GO:0012505">
    <property type="term" value="C:endomembrane system"/>
    <property type="evidence" value="ECO:0007669"/>
    <property type="project" value="TreeGrafter"/>
</dbReference>
<dbReference type="RefSeq" id="XP_005773553.1">
    <property type="nucleotide sequence ID" value="XM_005773496.1"/>
</dbReference>
<dbReference type="InterPro" id="IPR001199">
    <property type="entry name" value="Cyt_B5-like_heme/steroid-bd"/>
</dbReference>
<dbReference type="Proteomes" id="UP000013827">
    <property type="component" value="Unassembled WGS sequence"/>
</dbReference>
<dbReference type="PaxDb" id="2903-EOD21124"/>
<reference evidence="4" key="2">
    <citation type="submission" date="2024-10" db="UniProtKB">
        <authorList>
            <consortium name="EnsemblProtists"/>
        </authorList>
    </citation>
    <scope>IDENTIFICATION</scope>
</reference>
<evidence type="ECO:0000313" key="4">
    <source>
        <dbReference type="EnsemblProtists" id="EOD21124"/>
    </source>
</evidence>
<name>A0A0D3JC89_EMIH1</name>
<sequence length="249" mass="27027">MLLLQPRPLQPLLLAPSRATAVRCGVVSSDVADLAADAAVVAADLLRGGATLAAATAGTAVLALVASLAVWLWQQQYVLSLRARRAGRRATKSKSVEVTSAAYLPPRELWTRRELACFDGSDGDDGPILLAADGRVFNVAPARRLYGPGGEYHLLVAGGDATRYLARNSVEPESEESARRPLNVAERAALGAWLFSFSQKYDEVGRVARPEEEVVLGRREAYLDNLEALSSDMERERLTAAWIRDEKRD</sequence>
<keyword evidence="2" id="KW-0812">Transmembrane</keyword>
<keyword evidence="2" id="KW-0472">Membrane</keyword>
<feature type="transmembrane region" description="Helical" evidence="2">
    <location>
        <begin position="52"/>
        <end position="73"/>
    </location>
</feature>
<dbReference type="InterPro" id="IPR036400">
    <property type="entry name" value="Cyt_B5-like_heme/steroid_sf"/>
</dbReference>
<dbReference type="KEGG" id="ehx:EMIHUDRAFT_117361"/>
<dbReference type="GO" id="GO:0016020">
    <property type="term" value="C:membrane"/>
    <property type="evidence" value="ECO:0007669"/>
    <property type="project" value="TreeGrafter"/>
</dbReference>
<evidence type="ECO:0000256" key="1">
    <source>
        <dbReference type="ARBA" id="ARBA00038357"/>
    </source>
</evidence>
<dbReference type="EnsemblProtists" id="EOD21124">
    <property type="protein sequence ID" value="EOD21124"/>
    <property type="gene ID" value="EMIHUDRAFT_117361"/>
</dbReference>
<dbReference type="STRING" id="2903.R1EJR5"/>
<accession>A0A0D3JC89</accession>
<reference evidence="5" key="1">
    <citation type="journal article" date="2013" name="Nature">
        <title>Pan genome of the phytoplankton Emiliania underpins its global distribution.</title>
        <authorList>
            <person name="Read B.A."/>
            <person name="Kegel J."/>
            <person name="Klute M.J."/>
            <person name="Kuo A."/>
            <person name="Lefebvre S.C."/>
            <person name="Maumus F."/>
            <person name="Mayer C."/>
            <person name="Miller J."/>
            <person name="Monier A."/>
            <person name="Salamov A."/>
            <person name="Young J."/>
            <person name="Aguilar M."/>
            <person name="Claverie J.M."/>
            <person name="Frickenhaus S."/>
            <person name="Gonzalez K."/>
            <person name="Herman E.K."/>
            <person name="Lin Y.C."/>
            <person name="Napier J."/>
            <person name="Ogata H."/>
            <person name="Sarno A.F."/>
            <person name="Shmutz J."/>
            <person name="Schroeder D."/>
            <person name="de Vargas C."/>
            <person name="Verret F."/>
            <person name="von Dassow P."/>
            <person name="Valentin K."/>
            <person name="Van de Peer Y."/>
            <person name="Wheeler G."/>
            <person name="Dacks J.B."/>
            <person name="Delwiche C.F."/>
            <person name="Dyhrman S.T."/>
            <person name="Glockner G."/>
            <person name="John U."/>
            <person name="Richards T."/>
            <person name="Worden A.Z."/>
            <person name="Zhang X."/>
            <person name="Grigoriev I.V."/>
            <person name="Allen A.E."/>
            <person name="Bidle K."/>
            <person name="Borodovsky M."/>
            <person name="Bowler C."/>
            <person name="Brownlee C."/>
            <person name="Cock J.M."/>
            <person name="Elias M."/>
            <person name="Gladyshev V.N."/>
            <person name="Groth M."/>
            <person name="Guda C."/>
            <person name="Hadaegh A."/>
            <person name="Iglesias-Rodriguez M.D."/>
            <person name="Jenkins J."/>
            <person name="Jones B.M."/>
            <person name="Lawson T."/>
            <person name="Leese F."/>
            <person name="Lindquist E."/>
            <person name="Lobanov A."/>
            <person name="Lomsadze A."/>
            <person name="Malik S.B."/>
            <person name="Marsh M.E."/>
            <person name="Mackinder L."/>
            <person name="Mock T."/>
            <person name="Mueller-Roeber B."/>
            <person name="Pagarete A."/>
            <person name="Parker M."/>
            <person name="Probert I."/>
            <person name="Quesneville H."/>
            <person name="Raines C."/>
            <person name="Rensing S.A."/>
            <person name="Riano-Pachon D.M."/>
            <person name="Richier S."/>
            <person name="Rokitta S."/>
            <person name="Shiraiwa Y."/>
            <person name="Soanes D.M."/>
            <person name="van der Giezen M."/>
            <person name="Wahlund T.M."/>
            <person name="Williams B."/>
            <person name="Wilson W."/>
            <person name="Wolfe G."/>
            <person name="Wurch L.L."/>
        </authorList>
    </citation>
    <scope>NUCLEOTIDE SEQUENCE</scope>
</reference>
<dbReference type="SMART" id="SM01117">
    <property type="entry name" value="Cyt-b5"/>
    <property type="match status" value="1"/>
</dbReference>
<dbReference type="HOGENOM" id="CLU_1117437_0_0_1"/>
<feature type="domain" description="Cytochrome b5 heme-binding" evidence="3">
    <location>
        <begin position="110"/>
        <end position="208"/>
    </location>
</feature>
<dbReference type="eggNOG" id="KOG1110">
    <property type="taxonomic scope" value="Eukaryota"/>
</dbReference>
<dbReference type="PANTHER" id="PTHR10281:SF76">
    <property type="entry name" value="CALCUTTA CUP-RELATED"/>
    <property type="match status" value="1"/>
</dbReference>
<evidence type="ECO:0000259" key="3">
    <source>
        <dbReference type="SMART" id="SM01117"/>
    </source>
</evidence>
<dbReference type="GeneID" id="17266671"/>
<dbReference type="InterPro" id="IPR050577">
    <property type="entry name" value="MAPR/NEUFC/NENF-like"/>
</dbReference>
<dbReference type="SUPFAM" id="SSF55856">
    <property type="entry name" value="Cytochrome b5-like heme/steroid binding domain"/>
    <property type="match status" value="1"/>
</dbReference>
<keyword evidence="2" id="KW-1133">Transmembrane helix</keyword>
<proteinExistence type="inferred from homology"/>